<dbReference type="AlphaFoldDB" id="G4Q849"/>
<dbReference type="Proteomes" id="UP000007093">
    <property type="component" value="Chromosome"/>
</dbReference>
<dbReference type="KEGG" id="ain:Acin_1154"/>
<protein>
    <submittedName>
        <fullName evidence="1">Uncharacterized protein</fullName>
    </submittedName>
</protein>
<reference evidence="1 2" key="1">
    <citation type="journal article" date="2011" name="J. Bacteriol.">
        <title>Complete genome sequence of Acidaminococcus intestini RYC-MR95, a Gram-negative bacterium from the phylum Firmicutes.</title>
        <authorList>
            <person name="D'Auria G."/>
            <person name="Galan J.C."/>
            <person name="Rodriguez-Alcayna M."/>
            <person name="Moya A."/>
            <person name="Baquero F."/>
            <person name="Latorre A."/>
        </authorList>
    </citation>
    <scope>NUCLEOTIDE SEQUENCE [LARGE SCALE GENOMIC DNA]</scope>
    <source>
        <strain evidence="1 2">RyC-MR95</strain>
    </source>
</reference>
<keyword evidence="2" id="KW-1185">Reference proteome</keyword>
<name>G4Q849_ACIIR</name>
<evidence type="ECO:0000313" key="2">
    <source>
        <dbReference type="Proteomes" id="UP000007093"/>
    </source>
</evidence>
<dbReference type="HOGENOM" id="CLU_2911913_0_0_9"/>
<accession>G4Q849</accession>
<evidence type="ECO:0000313" key="1">
    <source>
        <dbReference type="EMBL" id="AEQ22380.1"/>
    </source>
</evidence>
<dbReference type="STRING" id="568816.Acin_1154"/>
<dbReference type="EMBL" id="CP003058">
    <property type="protein sequence ID" value="AEQ22380.1"/>
    <property type="molecule type" value="Genomic_DNA"/>
</dbReference>
<sequence>MISIFVGYYGVHRPADAHRLRYLLFSYHQYAGVSPLFGSHYAFDHFSLPEKGHRKNLSSYL</sequence>
<organism evidence="1 2">
    <name type="scientific">Acidaminococcus intestini (strain RyC-MR95)</name>
    <dbReference type="NCBI Taxonomy" id="568816"/>
    <lineage>
        <taxon>Bacteria</taxon>
        <taxon>Bacillati</taxon>
        <taxon>Bacillota</taxon>
        <taxon>Negativicutes</taxon>
        <taxon>Acidaminococcales</taxon>
        <taxon>Acidaminococcaceae</taxon>
        <taxon>Acidaminococcus</taxon>
    </lineage>
</organism>
<gene>
    <name evidence="1" type="ordered locus">Acin_1154</name>
</gene>
<dbReference type="InParanoid" id="G4Q849"/>
<proteinExistence type="predicted"/>